<sequence>MRTLYVQQRKKDGGTLARLSRYNDLPLALYVDSMQMAYANEWNNYSAKSSAHPRR</sequence>
<organism evidence="1 2">
    <name type="scientific">Trichinella zimbabwensis</name>
    <dbReference type="NCBI Taxonomy" id="268475"/>
    <lineage>
        <taxon>Eukaryota</taxon>
        <taxon>Metazoa</taxon>
        <taxon>Ecdysozoa</taxon>
        <taxon>Nematoda</taxon>
        <taxon>Enoplea</taxon>
        <taxon>Dorylaimia</taxon>
        <taxon>Trichinellida</taxon>
        <taxon>Trichinellidae</taxon>
        <taxon>Trichinella</taxon>
    </lineage>
</organism>
<evidence type="ECO:0000313" key="1">
    <source>
        <dbReference type="EMBL" id="KRY94284.1"/>
    </source>
</evidence>
<name>A0A0V1G857_9BILA</name>
<dbReference type="Proteomes" id="UP000055024">
    <property type="component" value="Unassembled WGS sequence"/>
</dbReference>
<dbReference type="AlphaFoldDB" id="A0A0V1G857"/>
<dbReference type="EMBL" id="JYDP01005276">
    <property type="protein sequence ID" value="KRY94284.1"/>
    <property type="molecule type" value="Genomic_DNA"/>
</dbReference>
<evidence type="ECO:0000313" key="2">
    <source>
        <dbReference type="Proteomes" id="UP000055024"/>
    </source>
</evidence>
<protein>
    <submittedName>
        <fullName evidence="1">Uncharacterized protein</fullName>
    </submittedName>
</protein>
<proteinExistence type="predicted"/>
<reference evidence="1 2" key="1">
    <citation type="submission" date="2015-01" db="EMBL/GenBank/DDBJ databases">
        <title>Evolution of Trichinella species and genotypes.</title>
        <authorList>
            <person name="Korhonen P.K."/>
            <person name="Edoardo P."/>
            <person name="Giuseppe L.R."/>
            <person name="Gasser R.B."/>
        </authorList>
    </citation>
    <scope>NUCLEOTIDE SEQUENCE [LARGE SCALE GENOMIC DNA]</scope>
    <source>
        <strain evidence="1">ISS1029</strain>
    </source>
</reference>
<gene>
    <name evidence="1" type="ORF">T11_14115</name>
</gene>
<accession>A0A0V1G857</accession>
<keyword evidence="2" id="KW-1185">Reference proteome</keyword>
<comment type="caution">
    <text evidence="1">The sequence shown here is derived from an EMBL/GenBank/DDBJ whole genome shotgun (WGS) entry which is preliminary data.</text>
</comment>